<reference evidence="2 3" key="1">
    <citation type="submission" date="2019-07" db="EMBL/GenBank/DDBJ databases">
        <title>Full genome sequence of Devosia sp. Gsoil 520.</title>
        <authorList>
            <person name="Im W.-T."/>
        </authorList>
    </citation>
    <scope>NUCLEOTIDE SEQUENCE [LARGE SCALE GENOMIC DNA]</scope>
    <source>
        <strain evidence="2 3">Gsoil 520</strain>
    </source>
</reference>
<feature type="chain" id="PRO_5022813899" evidence="1">
    <location>
        <begin position="28"/>
        <end position="141"/>
    </location>
</feature>
<dbReference type="OrthoDB" id="7950734at2"/>
<keyword evidence="3" id="KW-1185">Reference proteome</keyword>
<keyword evidence="1" id="KW-0732">Signal</keyword>
<organism evidence="2 3">
    <name type="scientific">Devosia ginsengisoli</name>
    <dbReference type="NCBI Taxonomy" id="400770"/>
    <lineage>
        <taxon>Bacteria</taxon>
        <taxon>Pseudomonadati</taxon>
        <taxon>Pseudomonadota</taxon>
        <taxon>Alphaproteobacteria</taxon>
        <taxon>Hyphomicrobiales</taxon>
        <taxon>Devosiaceae</taxon>
        <taxon>Devosia</taxon>
    </lineage>
</organism>
<dbReference type="AlphaFoldDB" id="A0A5B8LR47"/>
<feature type="signal peptide" evidence="1">
    <location>
        <begin position="1"/>
        <end position="27"/>
    </location>
</feature>
<evidence type="ECO:0000313" key="2">
    <source>
        <dbReference type="EMBL" id="QDZ10623.1"/>
    </source>
</evidence>
<dbReference type="RefSeq" id="WP_146289409.1">
    <property type="nucleotide sequence ID" value="NZ_CP042304.1"/>
</dbReference>
<dbReference type="Proteomes" id="UP000315364">
    <property type="component" value="Chromosome"/>
</dbReference>
<sequence>MLKLTALAVLVGLATAATTLPSAAQFAAVPGGPNNPITHENSDCDDQLGFMPRVSRADIESINGQPVYLVPVCEYGLIGRGNDYSWLFIDGNVDTLRLPLARNRTLMAALTAKGYDQHDVVSLFFGGGDSIYLYVHQRDMR</sequence>
<evidence type="ECO:0000313" key="3">
    <source>
        <dbReference type="Proteomes" id="UP000315364"/>
    </source>
</evidence>
<protein>
    <submittedName>
        <fullName evidence="2">Uncharacterized protein</fullName>
    </submittedName>
</protein>
<gene>
    <name evidence="2" type="ORF">FPZ08_07575</name>
</gene>
<dbReference type="EMBL" id="CP042304">
    <property type="protein sequence ID" value="QDZ10623.1"/>
    <property type="molecule type" value="Genomic_DNA"/>
</dbReference>
<evidence type="ECO:0000256" key="1">
    <source>
        <dbReference type="SAM" id="SignalP"/>
    </source>
</evidence>
<name>A0A5B8LR47_9HYPH</name>
<accession>A0A5B8LR47</accession>
<proteinExistence type="predicted"/>
<dbReference type="KEGG" id="dea:FPZ08_07575"/>